<accession>A0A5C6KM30</accession>
<dbReference type="EMBL" id="VOHW01000002">
    <property type="protein sequence ID" value="TWV63569.1"/>
    <property type="molecule type" value="Genomic_DNA"/>
</dbReference>
<evidence type="ECO:0000313" key="1">
    <source>
        <dbReference type="EMBL" id="TWV63569.1"/>
    </source>
</evidence>
<dbReference type="AlphaFoldDB" id="A0A5C6KM30"/>
<comment type="caution">
    <text evidence="1">The sequence shown here is derived from an EMBL/GenBank/DDBJ whole genome shotgun (WGS) entry which is preliminary data.</text>
</comment>
<name>A0A5C6KM30_PARDI</name>
<protein>
    <submittedName>
        <fullName evidence="1">Uncharacterized protein</fullName>
    </submittedName>
</protein>
<reference evidence="1 2" key="1">
    <citation type="submission" date="2019-07" db="EMBL/GenBank/DDBJ databases">
        <title>Genome sequencing of Parabacteroides distasonis iSURF_7.</title>
        <authorList>
            <person name="Degefu H.N."/>
            <person name="Ruoff K.L."/>
            <person name="Price C.E."/>
            <person name="Valls R.A."/>
            <person name="O'Toole G.A."/>
        </authorList>
    </citation>
    <scope>NUCLEOTIDE SEQUENCE [LARGE SCALE GENOMIC DNA]</scope>
    <source>
        <strain evidence="1 2">CFPLTA003_1B</strain>
    </source>
</reference>
<dbReference type="Proteomes" id="UP000315827">
    <property type="component" value="Unassembled WGS sequence"/>
</dbReference>
<gene>
    <name evidence="1" type="ORF">FSA05_05390</name>
</gene>
<sequence length="69" mass="7642">MQQLLHDHLPTVARSSTSRCMIIQQLIDDGCLLRKSLKIGMERAKGYGGFGQAVLDFILSLGRINAIEI</sequence>
<evidence type="ECO:0000313" key="2">
    <source>
        <dbReference type="Proteomes" id="UP000315827"/>
    </source>
</evidence>
<organism evidence="1 2">
    <name type="scientific">Parabacteroides distasonis</name>
    <dbReference type="NCBI Taxonomy" id="823"/>
    <lineage>
        <taxon>Bacteria</taxon>
        <taxon>Pseudomonadati</taxon>
        <taxon>Bacteroidota</taxon>
        <taxon>Bacteroidia</taxon>
        <taxon>Bacteroidales</taxon>
        <taxon>Tannerellaceae</taxon>
        <taxon>Parabacteroides</taxon>
    </lineage>
</organism>
<proteinExistence type="predicted"/>